<comment type="subcellular location">
    <subcellularLocation>
        <location evidence="1">Cell membrane</location>
        <topology evidence="1">Multi-pass membrane protein</topology>
    </subcellularLocation>
</comment>
<keyword evidence="2" id="KW-0813">Transport</keyword>
<dbReference type="Pfam" id="PF07690">
    <property type="entry name" value="MFS_1"/>
    <property type="match status" value="1"/>
</dbReference>
<accession>A0A221M7X0</accession>
<feature type="transmembrane region" description="Helical" evidence="6">
    <location>
        <begin position="274"/>
        <end position="293"/>
    </location>
</feature>
<dbReference type="GO" id="GO:0005886">
    <property type="term" value="C:plasma membrane"/>
    <property type="evidence" value="ECO:0007669"/>
    <property type="project" value="UniProtKB-SubCell"/>
</dbReference>
<keyword evidence="3 6" id="KW-0812">Transmembrane</keyword>
<evidence type="ECO:0000256" key="4">
    <source>
        <dbReference type="ARBA" id="ARBA00022989"/>
    </source>
</evidence>
<dbReference type="OrthoDB" id="9814001at2"/>
<dbReference type="SUPFAM" id="SSF103473">
    <property type="entry name" value="MFS general substrate transporter"/>
    <property type="match status" value="1"/>
</dbReference>
<dbReference type="KEGG" id="vne:CFK40_01305"/>
<feature type="transmembrane region" description="Helical" evidence="6">
    <location>
        <begin position="169"/>
        <end position="189"/>
    </location>
</feature>
<evidence type="ECO:0000259" key="7">
    <source>
        <dbReference type="PROSITE" id="PS50850"/>
    </source>
</evidence>
<feature type="transmembrane region" description="Helical" evidence="6">
    <location>
        <begin position="210"/>
        <end position="235"/>
    </location>
</feature>
<feature type="transmembrane region" description="Helical" evidence="6">
    <location>
        <begin position="12"/>
        <end position="38"/>
    </location>
</feature>
<evidence type="ECO:0000256" key="5">
    <source>
        <dbReference type="ARBA" id="ARBA00023136"/>
    </source>
</evidence>
<name>A0A221M7X0_9BACI</name>
<dbReference type="InterPro" id="IPR020846">
    <property type="entry name" value="MFS_dom"/>
</dbReference>
<feature type="transmembrane region" description="Helical" evidence="6">
    <location>
        <begin position="241"/>
        <end position="262"/>
    </location>
</feature>
<dbReference type="PANTHER" id="PTHR23531:SF2">
    <property type="entry name" value="PERMEASE"/>
    <property type="match status" value="1"/>
</dbReference>
<dbReference type="PANTHER" id="PTHR23531">
    <property type="entry name" value="QUINOLENE RESISTANCE PROTEIN NORA"/>
    <property type="match status" value="1"/>
</dbReference>
<feature type="transmembrane region" description="Helical" evidence="6">
    <location>
        <begin position="299"/>
        <end position="317"/>
    </location>
</feature>
<keyword evidence="9" id="KW-1185">Reference proteome</keyword>
<feature type="transmembrane region" description="Helical" evidence="6">
    <location>
        <begin position="50"/>
        <end position="68"/>
    </location>
</feature>
<feature type="transmembrane region" description="Helical" evidence="6">
    <location>
        <begin position="338"/>
        <end position="361"/>
    </location>
</feature>
<feature type="transmembrane region" description="Helical" evidence="6">
    <location>
        <begin position="139"/>
        <end position="163"/>
    </location>
</feature>
<sequence length="407" mass="43888">MKENNQQPIWTKSFISISITQFLVFIAFYTLLTTLPIYVINNLGGSNTDAGLVVTVMLIAAIIARPFSANLLDYIGKKKGLVLSVAIFTATSFLYIWIDQFTSLLLLRFFHGLSFGVITTATGAIAADIIPPTRRGAGLGYFAMAMNLAVVVGPFIGLTLLQFASFQTLFIVLSIFMIAGVISSILVHVPKNGAVIDKSAKFKFSFSDLIEIKALPIALISSLVSLAYASILSFISVYSNSIGLATTASYFFLVFAIIMLISRPYLGRAFDSHGPKFVILPCLFIFAIGLVLLSFTSTAWMLLVSAGLIGLGYGTLLPSFQSMAIQASPSSRSGHATATFFVCYDSGIAIGSVVWGVVVAAFGFQNLYILCALLVLVVMVIFNLHQAKSTNPKQEKKEAYRGVSDNS</sequence>
<dbReference type="Proteomes" id="UP000204391">
    <property type="component" value="Chromosome"/>
</dbReference>
<evidence type="ECO:0000256" key="2">
    <source>
        <dbReference type="ARBA" id="ARBA00022448"/>
    </source>
</evidence>
<dbReference type="InterPro" id="IPR052714">
    <property type="entry name" value="MFS_Exporter"/>
</dbReference>
<feature type="transmembrane region" description="Helical" evidence="6">
    <location>
        <begin position="367"/>
        <end position="384"/>
    </location>
</feature>
<dbReference type="GO" id="GO:0022857">
    <property type="term" value="F:transmembrane transporter activity"/>
    <property type="evidence" value="ECO:0007669"/>
    <property type="project" value="InterPro"/>
</dbReference>
<feature type="transmembrane region" description="Helical" evidence="6">
    <location>
        <begin position="104"/>
        <end position="127"/>
    </location>
</feature>
<dbReference type="CDD" id="cd17489">
    <property type="entry name" value="MFS_YfcJ_like"/>
    <property type="match status" value="1"/>
</dbReference>
<dbReference type="PROSITE" id="PS50850">
    <property type="entry name" value="MFS"/>
    <property type="match status" value="1"/>
</dbReference>
<gene>
    <name evidence="8" type="ORF">CFK40_01305</name>
</gene>
<organism evidence="8 9">
    <name type="scientific">Virgibacillus necropolis</name>
    <dbReference type="NCBI Taxonomy" id="163877"/>
    <lineage>
        <taxon>Bacteria</taxon>
        <taxon>Bacillati</taxon>
        <taxon>Bacillota</taxon>
        <taxon>Bacilli</taxon>
        <taxon>Bacillales</taxon>
        <taxon>Bacillaceae</taxon>
        <taxon>Virgibacillus</taxon>
    </lineage>
</organism>
<dbReference type="EMBL" id="CP022437">
    <property type="protein sequence ID" value="ASN03732.1"/>
    <property type="molecule type" value="Genomic_DNA"/>
</dbReference>
<dbReference type="AlphaFoldDB" id="A0A221M7X0"/>
<evidence type="ECO:0000313" key="9">
    <source>
        <dbReference type="Proteomes" id="UP000204391"/>
    </source>
</evidence>
<protein>
    <submittedName>
        <fullName evidence="8">MFS transporter</fullName>
    </submittedName>
</protein>
<evidence type="ECO:0000256" key="3">
    <source>
        <dbReference type="ARBA" id="ARBA00022692"/>
    </source>
</evidence>
<dbReference type="RefSeq" id="WP_089530304.1">
    <property type="nucleotide sequence ID" value="NZ_CP022437.1"/>
</dbReference>
<evidence type="ECO:0000313" key="8">
    <source>
        <dbReference type="EMBL" id="ASN03732.1"/>
    </source>
</evidence>
<feature type="transmembrane region" description="Helical" evidence="6">
    <location>
        <begin position="80"/>
        <end position="98"/>
    </location>
</feature>
<evidence type="ECO:0000256" key="1">
    <source>
        <dbReference type="ARBA" id="ARBA00004651"/>
    </source>
</evidence>
<dbReference type="InterPro" id="IPR036259">
    <property type="entry name" value="MFS_trans_sf"/>
</dbReference>
<evidence type="ECO:0000256" key="6">
    <source>
        <dbReference type="SAM" id="Phobius"/>
    </source>
</evidence>
<reference evidence="8 9" key="1">
    <citation type="journal article" date="2003" name="Int. J. Syst. Evol. Microbiol.">
        <title>Virgibacillus carmonensis sp. nov., Virgibacillus necropolis sp. nov. and Virgibacillus picturae sp. nov., three novel species isolated from deteriorated mural paintings, transfer of the species of the genus salibacillus to Virgibacillus, as Virgibacillus marismortui comb. nov. and Virgibacillus salexigens comb. nov., and emended description of the genus Virgibacillus.</title>
        <authorList>
            <person name="Heyrman J."/>
            <person name="Logan N.A."/>
            <person name="Busse H.J."/>
            <person name="Balcaen A."/>
            <person name="Lebbe L."/>
            <person name="Rodriguez-Diaz M."/>
            <person name="Swings J."/>
            <person name="De Vos P."/>
        </authorList>
    </citation>
    <scope>NUCLEOTIDE SEQUENCE [LARGE SCALE GENOMIC DNA]</scope>
    <source>
        <strain evidence="8 9">LMG 19488</strain>
    </source>
</reference>
<feature type="domain" description="Major facilitator superfamily (MFS) profile" evidence="7">
    <location>
        <begin position="13"/>
        <end position="389"/>
    </location>
</feature>
<keyword evidence="5 6" id="KW-0472">Membrane</keyword>
<keyword evidence="4 6" id="KW-1133">Transmembrane helix</keyword>
<proteinExistence type="predicted"/>
<dbReference type="Gene3D" id="1.20.1250.20">
    <property type="entry name" value="MFS general substrate transporter like domains"/>
    <property type="match status" value="1"/>
</dbReference>
<dbReference type="InterPro" id="IPR011701">
    <property type="entry name" value="MFS"/>
</dbReference>